<proteinExistence type="predicted"/>
<dbReference type="AlphaFoldDB" id="A0A087BR72"/>
<comment type="caution">
    <text evidence="7">The sequence shown here is derived from an EMBL/GenBank/DDBJ whole genome shotgun (WGS) entry which is preliminary data.</text>
</comment>
<evidence type="ECO:0000313" key="7">
    <source>
        <dbReference type="EMBL" id="KFI73522.1"/>
    </source>
</evidence>
<dbReference type="Gene3D" id="3.40.50.970">
    <property type="match status" value="2"/>
</dbReference>
<gene>
    <name evidence="7" type="ORF">BMIN_0955</name>
</gene>
<dbReference type="PIRSF" id="PIRSF004983">
    <property type="entry name" value="MenD"/>
    <property type="match status" value="1"/>
</dbReference>
<dbReference type="RefSeq" id="WP_162138774.1">
    <property type="nucleotide sequence ID" value="NZ_JGZD01000006.1"/>
</dbReference>
<keyword evidence="4" id="KW-0786">Thiamine pyrophosphate</keyword>
<evidence type="ECO:0000256" key="5">
    <source>
        <dbReference type="ARBA" id="ARBA00023211"/>
    </source>
</evidence>
<reference evidence="7 8" key="1">
    <citation type="submission" date="2014-03" db="EMBL/GenBank/DDBJ databases">
        <title>Genomics of Bifidobacteria.</title>
        <authorList>
            <person name="Ventura M."/>
            <person name="Milani C."/>
            <person name="Lugli G.A."/>
        </authorList>
    </citation>
    <scope>NUCLEOTIDE SEQUENCE [LARGE SCALE GENOMIC DNA]</scope>
    <source>
        <strain evidence="7 8">LMG 11592</strain>
    </source>
</reference>
<dbReference type="PANTHER" id="PTHR42916">
    <property type="entry name" value="2-SUCCINYL-5-ENOLPYRUVYL-6-HYDROXY-3-CYCLOHEXENE-1-CARBOXYLATE SYNTHASE"/>
    <property type="match status" value="1"/>
</dbReference>
<dbReference type="Pfam" id="PF02776">
    <property type="entry name" value="TPP_enzyme_N"/>
    <property type="match status" value="1"/>
</dbReference>
<name>A0A087BR72_9BIFI</name>
<dbReference type="Proteomes" id="UP000029014">
    <property type="component" value="Unassembled WGS sequence"/>
</dbReference>
<dbReference type="PANTHER" id="PTHR42916:SF1">
    <property type="entry name" value="PROTEIN PHYLLO, CHLOROPLASTIC"/>
    <property type="match status" value="1"/>
</dbReference>
<dbReference type="eggNOG" id="COG1165">
    <property type="taxonomic scope" value="Bacteria"/>
</dbReference>
<dbReference type="EC" id="2.2.1.9" evidence="7"/>
<dbReference type="GO" id="GO:0009234">
    <property type="term" value="P:menaquinone biosynthetic process"/>
    <property type="evidence" value="ECO:0007669"/>
    <property type="project" value="InterPro"/>
</dbReference>
<feature type="domain" description="Thiamine pyrophosphate enzyme N-terminal TPP-binding" evidence="6">
    <location>
        <begin position="11"/>
        <end position="120"/>
    </location>
</feature>
<dbReference type="STRING" id="1693.BMIN_0955"/>
<keyword evidence="1 7" id="KW-0808">Transferase</keyword>
<dbReference type="SUPFAM" id="SSF52518">
    <property type="entry name" value="Thiamin diphosphate-binding fold (THDP-binding)"/>
    <property type="match status" value="2"/>
</dbReference>
<evidence type="ECO:0000256" key="3">
    <source>
        <dbReference type="ARBA" id="ARBA00022842"/>
    </source>
</evidence>
<keyword evidence="2" id="KW-0479">Metal-binding</keyword>
<dbReference type="EMBL" id="JGZD01000006">
    <property type="protein sequence ID" value="KFI73522.1"/>
    <property type="molecule type" value="Genomic_DNA"/>
</dbReference>
<dbReference type="InterPro" id="IPR029061">
    <property type="entry name" value="THDP-binding"/>
</dbReference>
<dbReference type="GO" id="GO:0030976">
    <property type="term" value="F:thiamine pyrophosphate binding"/>
    <property type="evidence" value="ECO:0007669"/>
    <property type="project" value="InterPro"/>
</dbReference>
<keyword evidence="5" id="KW-0464">Manganese</keyword>
<evidence type="ECO:0000256" key="2">
    <source>
        <dbReference type="ARBA" id="ARBA00022723"/>
    </source>
</evidence>
<dbReference type="InterPro" id="IPR004433">
    <property type="entry name" value="MenaQ_synth_MenD"/>
</dbReference>
<dbReference type="InterPro" id="IPR012001">
    <property type="entry name" value="Thiamin_PyroP_enz_TPP-bd_dom"/>
</dbReference>
<sequence>MAKYSDARNVQIVIALLKKYGIRNVIASPGNTNVPFVYSVQNDSFFRVFSAFDERSAAYMACGLAGESGEPVVLSCTGATASRDYMPGLTEAFYRKLPVLALTSMHFTEDIGNLSTQILDRSVIPNDVARYHTSLEMIENERMARDEELRVNIALSELTRDGGGPVAVQLITDGNYTFGASSLPEVQKINRFLPEGVDEWPKLSSKSKVAVLLGAHRTFSAAETEALEHFIETHNAVVFSDVSSGYRGKFSFGSALSCIQLQNNPVRSAFNPDLVIHLGEMTGDYNTMGFLTGTHCPVWRVSPDGEFRQHFAKLKNVFQCTIEFFLSHYIENESVESEYRSLWRKYDAQLRKNMPEFPFSNIWIAQQLSPVIPDGSVVHPAILSSLSSWDYFPMTKNIHSSANVGGFGIDGCMSTLIGASFATSKLCFCITGDLAFFYDMNSLGCREIGPNVRILLINNNLGMTFKLSNHVGSRIGKPADSFIAAAGHNISTKGIDKKHSSARAWAESLGFEYLCASSKDEFKAIKERFVSQDAKKPILFECFTCEEDERNARDFIDSIDNRVDPKTRIKNIAKTVLPKTVIDSLKAIRH</sequence>
<keyword evidence="8" id="KW-1185">Reference proteome</keyword>
<dbReference type="GO" id="GO:0070204">
    <property type="term" value="F:2-succinyl-5-enolpyruvyl-6-hydroxy-3-cyclohexene-1-carboxylic-acid synthase activity"/>
    <property type="evidence" value="ECO:0007669"/>
    <property type="project" value="UniProtKB-EC"/>
</dbReference>
<organism evidence="7 8">
    <name type="scientific">Bifidobacterium minimum</name>
    <dbReference type="NCBI Taxonomy" id="1693"/>
    <lineage>
        <taxon>Bacteria</taxon>
        <taxon>Bacillati</taxon>
        <taxon>Actinomycetota</taxon>
        <taxon>Actinomycetes</taxon>
        <taxon>Bifidobacteriales</taxon>
        <taxon>Bifidobacteriaceae</taxon>
        <taxon>Bifidobacterium</taxon>
    </lineage>
</organism>
<evidence type="ECO:0000256" key="1">
    <source>
        <dbReference type="ARBA" id="ARBA00022679"/>
    </source>
</evidence>
<keyword evidence="3" id="KW-0460">Magnesium</keyword>
<protein>
    <submittedName>
        <fullName evidence="7">Thiamine pyrophosphate TPP-binding domain-containing protein</fullName>
        <ecNumber evidence="7">2.2.1.9</ecNumber>
    </submittedName>
</protein>
<evidence type="ECO:0000256" key="4">
    <source>
        <dbReference type="ARBA" id="ARBA00023052"/>
    </source>
</evidence>
<dbReference type="Gene3D" id="3.40.50.1220">
    <property type="entry name" value="TPP-binding domain"/>
    <property type="match status" value="1"/>
</dbReference>
<evidence type="ECO:0000313" key="8">
    <source>
        <dbReference type="Proteomes" id="UP000029014"/>
    </source>
</evidence>
<accession>A0A087BR72</accession>
<dbReference type="GO" id="GO:0000287">
    <property type="term" value="F:magnesium ion binding"/>
    <property type="evidence" value="ECO:0007669"/>
    <property type="project" value="UniProtKB-ARBA"/>
</dbReference>
<evidence type="ECO:0000259" key="6">
    <source>
        <dbReference type="Pfam" id="PF02776"/>
    </source>
</evidence>